<dbReference type="SUPFAM" id="SSF55781">
    <property type="entry name" value="GAF domain-like"/>
    <property type="match status" value="2"/>
</dbReference>
<dbReference type="GO" id="GO:0000160">
    <property type="term" value="P:phosphorelay signal transduction system"/>
    <property type="evidence" value="ECO:0007669"/>
    <property type="project" value="InterPro"/>
</dbReference>
<dbReference type="GO" id="GO:0016301">
    <property type="term" value="F:kinase activity"/>
    <property type="evidence" value="ECO:0007669"/>
    <property type="project" value="UniProtKB-KW"/>
</dbReference>
<dbReference type="SMART" id="SM00065">
    <property type="entry name" value="GAF"/>
    <property type="match status" value="2"/>
</dbReference>
<organism evidence="8 9">
    <name type="scientific">Aquabacter spiritensis</name>
    <dbReference type="NCBI Taxonomy" id="933073"/>
    <lineage>
        <taxon>Bacteria</taxon>
        <taxon>Pseudomonadati</taxon>
        <taxon>Pseudomonadota</taxon>
        <taxon>Alphaproteobacteria</taxon>
        <taxon>Hyphomicrobiales</taxon>
        <taxon>Xanthobacteraceae</taxon>
        <taxon>Aquabacter</taxon>
    </lineage>
</organism>
<gene>
    <name evidence="8" type="ORF">EDC64_101483</name>
</gene>
<evidence type="ECO:0000259" key="7">
    <source>
        <dbReference type="PROSITE" id="PS50110"/>
    </source>
</evidence>
<feature type="modified residue" description="4-aspartylphosphate" evidence="6">
    <location>
        <position position="52"/>
    </location>
</feature>
<evidence type="ECO:0000256" key="1">
    <source>
        <dbReference type="ARBA" id="ARBA00022553"/>
    </source>
</evidence>
<keyword evidence="3" id="KW-0418">Kinase</keyword>
<dbReference type="AlphaFoldDB" id="A0A4R3M3W5"/>
<dbReference type="OrthoDB" id="9782655at2"/>
<evidence type="ECO:0000256" key="3">
    <source>
        <dbReference type="ARBA" id="ARBA00022777"/>
    </source>
</evidence>
<dbReference type="RefSeq" id="WP_132029479.1">
    <property type="nucleotide sequence ID" value="NZ_SMAI01000001.1"/>
</dbReference>
<dbReference type="InterPro" id="IPR011006">
    <property type="entry name" value="CheY-like_superfamily"/>
</dbReference>
<reference evidence="8 9" key="1">
    <citation type="submission" date="2019-03" db="EMBL/GenBank/DDBJ databases">
        <title>Genomic Encyclopedia of Type Strains, Phase IV (KMG-IV): sequencing the most valuable type-strain genomes for metagenomic binning, comparative biology and taxonomic classification.</title>
        <authorList>
            <person name="Goeker M."/>
        </authorList>
    </citation>
    <scope>NUCLEOTIDE SEQUENCE [LARGE SCALE GENOMIC DNA]</scope>
    <source>
        <strain evidence="8 9">DSM 9035</strain>
    </source>
</reference>
<dbReference type="InterPro" id="IPR050595">
    <property type="entry name" value="Bact_response_regulator"/>
</dbReference>
<keyword evidence="9" id="KW-1185">Reference proteome</keyword>
<dbReference type="Proteomes" id="UP000294664">
    <property type="component" value="Unassembled WGS sequence"/>
</dbReference>
<dbReference type="Pfam" id="PF13185">
    <property type="entry name" value="GAF_2"/>
    <property type="match status" value="1"/>
</dbReference>
<evidence type="ECO:0000313" key="9">
    <source>
        <dbReference type="Proteomes" id="UP000294664"/>
    </source>
</evidence>
<dbReference type="Pfam" id="PF00072">
    <property type="entry name" value="Response_reg"/>
    <property type="match status" value="1"/>
</dbReference>
<evidence type="ECO:0000256" key="6">
    <source>
        <dbReference type="PROSITE-ProRule" id="PRU00169"/>
    </source>
</evidence>
<dbReference type="PANTHER" id="PTHR44591">
    <property type="entry name" value="STRESS RESPONSE REGULATOR PROTEIN 1"/>
    <property type="match status" value="1"/>
</dbReference>
<sequence>MATILIVDDHAVNREVLVSLLKHGGHRLTEAADGSAALEAAREVPPDLIISDILMPSGDGYELVRNLRREPGLARVPVIFYTAHFNAPEAMSLARSCGVRHVLTKPAEPEKMLSTVESVLAEGALKVEEMSPAALDEQQMRVVSDKLAETTGELERMSSRLMALIEMSLQIAAEREPDSLVQTFCRWTRDLVAARHAIVALWSHGADPGCHIAVSGLSDEAAQAVEAGLMSSAPQPAPLSATGPMRRAGPVADADQMGLPWAYPPVGGMLVVPVRSPTRQLGWVCATSKVGGEAFSEEDERLLGIFAAYLARTFENDCLLSEVSERTRRLEEEIARRSESQWRAELQYAIAHVLAATSHIEDAAPDVLKVICQKAGFTCGELWEVVADDAPLRLVGLWHPASETAGAFLSATRAAAFLRGVGMPGRAWDRSAPVWIPDVRADPGFLRGLTAAGAGLQAALALPALVGGRVVGIIGFFGPSLRTPAPDLIDLFATIGGQVGQFIERRAQELQLKRLAAPRTREA</sequence>
<feature type="domain" description="Response regulatory" evidence="7">
    <location>
        <begin position="3"/>
        <end position="120"/>
    </location>
</feature>
<keyword evidence="1 6" id="KW-0597">Phosphoprotein</keyword>
<dbReference type="PANTHER" id="PTHR44591:SF3">
    <property type="entry name" value="RESPONSE REGULATORY DOMAIN-CONTAINING PROTEIN"/>
    <property type="match status" value="1"/>
</dbReference>
<dbReference type="Gene3D" id="3.30.450.40">
    <property type="match status" value="2"/>
</dbReference>
<comment type="caution">
    <text evidence="8">The sequence shown here is derived from an EMBL/GenBank/DDBJ whole genome shotgun (WGS) entry which is preliminary data.</text>
</comment>
<dbReference type="Gene3D" id="3.40.50.2300">
    <property type="match status" value="1"/>
</dbReference>
<dbReference type="SUPFAM" id="SSF52172">
    <property type="entry name" value="CheY-like"/>
    <property type="match status" value="1"/>
</dbReference>
<dbReference type="PROSITE" id="PS50110">
    <property type="entry name" value="RESPONSE_REGULATORY"/>
    <property type="match status" value="1"/>
</dbReference>
<protein>
    <submittedName>
        <fullName evidence="8">GAF domain-containing protein</fullName>
    </submittedName>
</protein>
<evidence type="ECO:0000256" key="2">
    <source>
        <dbReference type="ARBA" id="ARBA00022679"/>
    </source>
</evidence>
<dbReference type="InterPro" id="IPR029016">
    <property type="entry name" value="GAF-like_dom_sf"/>
</dbReference>
<proteinExistence type="predicted"/>
<evidence type="ECO:0000256" key="4">
    <source>
        <dbReference type="ARBA" id="ARBA00023015"/>
    </source>
</evidence>
<keyword evidence="2" id="KW-0808">Transferase</keyword>
<keyword evidence="4" id="KW-0805">Transcription regulation</keyword>
<evidence type="ECO:0000256" key="5">
    <source>
        <dbReference type="ARBA" id="ARBA00023163"/>
    </source>
</evidence>
<keyword evidence="5" id="KW-0804">Transcription</keyword>
<name>A0A4R3M3W5_9HYPH</name>
<accession>A0A4R3M3W5</accession>
<dbReference type="SMART" id="SM00448">
    <property type="entry name" value="REC"/>
    <property type="match status" value="1"/>
</dbReference>
<dbReference type="InterPro" id="IPR001789">
    <property type="entry name" value="Sig_transdc_resp-reg_receiver"/>
</dbReference>
<evidence type="ECO:0000313" key="8">
    <source>
        <dbReference type="EMBL" id="TCT07964.1"/>
    </source>
</evidence>
<dbReference type="EMBL" id="SMAI01000001">
    <property type="protein sequence ID" value="TCT07964.1"/>
    <property type="molecule type" value="Genomic_DNA"/>
</dbReference>
<dbReference type="InterPro" id="IPR003018">
    <property type="entry name" value="GAF"/>
</dbReference>